<dbReference type="OrthoDB" id="9801249at2"/>
<proteinExistence type="inferred from homology"/>
<dbReference type="Gene3D" id="3.40.50.1100">
    <property type="match status" value="2"/>
</dbReference>
<dbReference type="PIRSF" id="PIRSF006278">
    <property type="entry name" value="ACCD_DCysDesulf"/>
    <property type="match status" value="1"/>
</dbReference>
<evidence type="ECO:0000256" key="1">
    <source>
        <dbReference type="ARBA" id="ARBA00001933"/>
    </source>
</evidence>
<dbReference type="GO" id="GO:0019148">
    <property type="term" value="F:D-cysteine desulfhydrase activity"/>
    <property type="evidence" value="ECO:0007669"/>
    <property type="project" value="TreeGrafter"/>
</dbReference>
<accession>A0A328WUL8</accession>
<evidence type="ECO:0000256" key="2">
    <source>
        <dbReference type="ARBA" id="ARBA00008639"/>
    </source>
</evidence>
<dbReference type="SUPFAM" id="SSF53686">
    <property type="entry name" value="Tryptophan synthase beta subunit-like PLP-dependent enzymes"/>
    <property type="match status" value="1"/>
</dbReference>
<feature type="active site" description="Nucleophile" evidence="4">
    <location>
        <position position="62"/>
    </location>
</feature>
<dbReference type="EMBL" id="QLSV01000008">
    <property type="protein sequence ID" value="RAR47544.1"/>
    <property type="molecule type" value="Genomic_DNA"/>
</dbReference>
<keyword evidence="8" id="KW-1185">Reference proteome</keyword>
<dbReference type="AlphaFoldDB" id="A0A328WUL8"/>
<dbReference type="InterPro" id="IPR036052">
    <property type="entry name" value="TrpB-like_PALP_sf"/>
</dbReference>
<dbReference type="PANTHER" id="PTHR43780:SF2">
    <property type="entry name" value="1-AMINOCYCLOPROPANE-1-CARBOXYLATE DEAMINASE-RELATED"/>
    <property type="match status" value="1"/>
</dbReference>
<organism evidence="7 8">
    <name type="scientific">Flavobacterium lacus</name>
    <dbReference type="NCBI Taxonomy" id="1353778"/>
    <lineage>
        <taxon>Bacteria</taxon>
        <taxon>Pseudomonadati</taxon>
        <taxon>Bacteroidota</taxon>
        <taxon>Flavobacteriia</taxon>
        <taxon>Flavobacteriales</taxon>
        <taxon>Flavobacteriaceae</taxon>
        <taxon>Flavobacterium</taxon>
    </lineage>
</organism>
<keyword evidence="3 5" id="KW-0663">Pyridoxal phosphate</keyword>
<comment type="caution">
    <text evidence="7">The sequence shown here is derived from an EMBL/GenBank/DDBJ whole genome shotgun (WGS) entry which is preliminary data.</text>
</comment>
<dbReference type="Pfam" id="PF00291">
    <property type="entry name" value="PALP"/>
    <property type="match status" value="1"/>
</dbReference>
<comment type="similarity">
    <text evidence="2">Belongs to the ACC deaminase/D-cysteine desulfhydrase family.</text>
</comment>
<name>A0A328WUL8_9FLAO</name>
<gene>
    <name evidence="7" type="ORF">B0I10_10844</name>
</gene>
<comment type="cofactor">
    <cofactor evidence="1">
        <name>pyridoxal 5'-phosphate</name>
        <dbReference type="ChEBI" id="CHEBI:597326"/>
    </cofactor>
</comment>
<sequence>MIVEVINQEIKEVGNQVSLYIKREDLIHPFISGNKYRKLKYNLIKAKEEGQTTLLTFGGAFSNHIAAVAFAGKEYGFKTIGIIRGEELSTKVYENPTLSFAQQNGMNFFFETRENYRNKDSDNYKNSLKALFGNFYLIPEGGTNALAVRGCEEILTAEDNEFDYICCSVGTGGTISGLINASSENQKVLGFPALKGGFLNHEIAKFTTNKNWDVTDDYTFGGYAKTTNELIDFMNSFYASTKIPLDPVYTGKMMFGIDDLIKRNYFAKGSKILAIHTGGLQGISGMNIKLEDKKLQKIKFDG</sequence>
<dbReference type="InterPro" id="IPR027278">
    <property type="entry name" value="ACCD_DCysDesulf"/>
</dbReference>
<evidence type="ECO:0000259" key="6">
    <source>
        <dbReference type="Pfam" id="PF00291"/>
    </source>
</evidence>
<evidence type="ECO:0000256" key="4">
    <source>
        <dbReference type="PIRSR" id="PIRSR006278-1"/>
    </source>
</evidence>
<evidence type="ECO:0000313" key="8">
    <source>
        <dbReference type="Proteomes" id="UP000249518"/>
    </source>
</evidence>
<reference evidence="7 8" key="1">
    <citation type="submission" date="2018-06" db="EMBL/GenBank/DDBJ databases">
        <title>Genomic Encyclopedia of Type Strains, Phase III (KMG-III): the genomes of soil and plant-associated and newly described type strains.</title>
        <authorList>
            <person name="Whitman W."/>
        </authorList>
    </citation>
    <scope>NUCLEOTIDE SEQUENCE [LARGE SCALE GENOMIC DNA]</scope>
    <source>
        <strain evidence="7 8">CGMCC 1.12504</strain>
    </source>
</reference>
<dbReference type="Proteomes" id="UP000249518">
    <property type="component" value="Unassembled WGS sequence"/>
</dbReference>
<evidence type="ECO:0000256" key="5">
    <source>
        <dbReference type="PIRSR" id="PIRSR006278-2"/>
    </source>
</evidence>
<feature type="domain" description="Tryptophan synthase beta chain-like PALP" evidence="6">
    <location>
        <begin position="12"/>
        <end position="278"/>
    </location>
</feature>
<dbReference type="RefSeq" id="WP_112086226.1">
    <property type="nucleotide sequence ID" value="NZ_QLSV01000008.1"/>
</dbReference>
<feature type="modified residue" description="N6-(pyridoxal phosphate)lysine" evidence="5">
    <location>
        <position position="35"/>
    </location>
</feature>
<dbReference type="PANTHER" id="PTHR43780">
    <property type="entry name" value="1-AMINOCYCLOPROPANE-1-CARBOXYLATE DEAMINASE-RELATED"/>
    <property type="match status" value="1"/>
</dbReference>
<evidence type="ECO:0000313" key="7">
    <source>
        <dbReference type="EMBL" id="RAR47544.1"/>
    </source>
</evidence>
<protein>
    <submittedName>
        <fullName evidence="7">1-aminocyclopropane-1-carboxylate deaminase</fullName>
    </submittedName>
</protein>
<dbReference type="InterPro" id="IPR001926">
    <property type="entry name" value="TrpB-like_PALP"/>
</dbReference>
<evidence type="ECO:0000256" key="3">
    <source>
        <dbReference type="ARBA" id="ARBA00022898"/>
    </source>
</evidence>